<feature type="transmembrane region" description="Helical" evidence="6">
    <location>
        <begin position="168"/>
        <end position="190"/>
    </location>
</feature>
<feature type="transmembrane region" description="Helical" evidence="6">
    <location>
        <begin position="12"/>
        <end position="37"/>
    </location>
</feature>
<keyword evidence="5 6" id="KW-0472">Membrane</keyword>
<dbReference type="Proteomes" id="UP000304912">
    <property type="component" value="Chromosome"/>
</dbReference>
<dbReference type="PANTHER" id="PTHR43701">
    <property type="entry name" value="MEMBRANE TRANSPORTER PROTEIN MJ0441-RELATED"/>
    <property type="match status" value="1"/>
</dbReference>
<dbReference type="GO" id="GO:0005886">
    <property type="term" value="C:plasma membrane"/>
    <property type="evidence" value="ECO:0007669"/>
    <property type="project" value="UniProtKB-SubCell"/>
</dbReference>
<accession>A0A5B7YE20</accession>
<evidence type="ECO:0000313" key="8">
    <source>
        <dbReference type="Proteomes" id="UP000304912"/>
    </source>
</evidence>
<feature type="transmembrane region" description="Helical" evidence="6">
    <location>
        <begin position="232"/>
        <end position="250"/>
    </location>
</feature>
<comment type="similarity">
    <text evidence="2 6">Belongs to the 4-toluene sulfonate uptake permease (TSUP) (TC 2.A.102) family.</text>
</comment>
<feature type="transmembrane region" description="Helical" evidence="6">
    <location>
        <begin position="133"/>
        <end position="162"/>
    </location>
</feature>
<comment type="subcellular location">
    <subcellularLocation>
        <location evidence="6">Cell membrane</location>
        <topology evidence="6">Multi-pass membrane protein</topology>
    </subcellularLocation>
    <subcellularLocation>
        <location evidence="1">Membrane</location>
        <topology evidence="1">Multi-pass membrane protein</topology>
    </subcellularLocation>
</comment>
<evidence type="ECO:0000256" key="5">
    <source>
        <dbReference type="ARBA" id="ARBA00023136"/>
    </source>
</evidence>
<evidence type="ECO:0000256" key="6">
    <source>
        <dbReference type="RuleBase" id="RU363041"/>
    </source>
</evidence>
<keyword evidence="8" id="KW-1185">Reference proteome</keyword>
<keyword evidence="3 6" id="KW-0812">Transmembrane</keyword>
<protein>
    <recommendedName>
        <fullName evidence="6">Probable membrane transporter protein</fullName>
    </recommendedName>
</protein>
<name>A0A5B7YE20_9ALTE</name>
<dbReference type="InterPro" id="IPR002781">
    <property type="entry name" value="TM_pro_TauE-like"/>
</dbReference>
<organism evidence="7 8">
    <name type="scientific">Salinimonas iocasae</name>
    <dbReference type="NCBI Taxonomy" id="2572577"/>
    <lineage>
        <taxon>Bacteria</taxon>
        <taxon>Pseudomonadati</taxon>
        <taxon>Pseudomonadota</taxon>
        <taxon>Gammaproteobacteria</taxon>
        <taxon>Alteromonadales</taxon>
        <taxon>Alteromonadaceae</taxon>
        <taxon>Alteromonas/Salinimonas group</taxon>
        <taxon>Salinimonas</taxon>
    </lineage>
</organism>
<evidence type="ECO:0000256" key="3">
    <source>
        <dbReference type="ARBA" id="ARBA00022692"/>
    </source>
</evidence>
<feature type="transmembrane region" description="Helical" evidence="6">
    <location>
        <begin position="43"/>
        <end position="63"/>
    </location>
</feature>
<evidence type="ECO:0000256" key="2">
    <source>
        <dbReference type="ARBA" id="ARBA00009142"/>
    </source>
</evidence>
<dbReference type="Pfam" id="PF01925">
    <property type="entry name" value="TauE"/>
    <property type="match status" value="1"/>
</dbReference>
<dbReference type="InterPro" id="IPR051598">
    <property type="entry name" value="TSUP/Inactive_protease-like"/>
</dbReference>
<evidence type="ECO:0000256" key="1">
    <source>
        <dbReference type="ARBA" id="ARBA00004141"/>
    </source>
</evidence>
<evidence type="ECO:0000256" key="4">
    <source>
        <dbReference type="ARBA" id="ARBA00022989"/>
    </source>
</evidence>
<dbReference type="RefSeq" id="WP_139756584.1">
    <property type="nucleotide sequence ID" value="NZ_CP039852.1"/>
</dbReference>
<feature type="transmembrane region" description="Helical" evidence="6">
    <location>
        <begin position="202"/>
        <end position="220"/>
    </location>
</feature>
<proteinExistence type="inferred from homology"/>
<dbReference type="AlphaFoldDB" id="A0A5B7YE20"/>
<keyword evidence="4 6" id="KW-1133">Transmembrane helix</keyword>
<dbReference type="KEGG" id="salk:FBQ74_10235"/>
<dbReference type="EMBL" id="CP039852">
    <property type="protein sequence ID" value="QCZ93841.1"/>
    <property type="molecule type" value="Genomic_DNA"/>
</dbReference>
<dbReference type="OrthoDB" id="6387965at2"/>
<gene>
    <name evidence="7" type="ORF">FBQ74_10235</name>
</gene>
<evidence type="ECO:0000313" key="7">
    <source>
        <dbReference type="EMBL" id="QCZ93841.1"/>
    </source>
</evidence>
<feature type="transmembrane region" description="Helical" evidence="6">
    <location>
        <begin position="75"/>
        <end position="96"/>
    </location>
</feature>
<keyword evidence="6" id="KW-1003">Cell membrane</keyword>
<reference evidence="7 8" key="1">
    <citation type="submission" date="2019-04" db="EMBL/GenBank/DDBJ databases">
        <title>Salinimonas iocasae sp. nov., a halophilic bacterium isolated from the outer tube casing of tubeworms in Okinawa Trough.</title>
        <authorList>
            <person name="Zhang H."/>
            <person name="Wang H."/>
            <person name="Li C."/>
        </authorList>
    </citation>
    <scope>NUCLEOTIDE SEQUENCE [LARGE SCALE GENOMIC DNA]</scope>
    <source>
        <strain evidence="7 8">KX18D6</strain>
    </source>
</reference>
<sequence>MIVILTMLSGIIIGLSLGILGAGGAILTVPVLVFFVGLDEKTAIAHSLVVVGVIAFTGTLLNLRRRGSIPDSKTLLLFAVSSAPAAAAGAMVGAVISAKWQIGILVLLMIIAATRMLRASPEHSAGAASAMKLLLVGAGTGAITGLVGVGGGFLIVPALVLFASLPMVRATATSLVLIVLNTLVAAVTLIATDNAPQWHSMVLLTLCGFGIAGVIAGQFIAGRLPAQRIRHLFAWCLIFIAAFFVIRTFLGPGQELL</sequence>
<dbReference type="PANTHER" id="PTHR43701:SF2">
    <property type="entry name" value="MEMBRANE TRANSPORTER PROTEIN YJNA-RELATED"/>
    <property type="match status" value="1"/>
</dbReference>